<feature type="transmembrane region" description="Helical" evidence="11">
    <location>
        <begin position="221"/>
        <end position="239"/>
    </location>
</feature>
<dbReference type="PANTHER" id="PTHR13046:SF0">
    <property type="entry name" value="CAAX PRENYL PROTEASE 2"/>
    <property type="match status" value="1"/>
</dbReference>
<feature type="domain" description="CAAX prenyl protease 2/Lysostaphin resistance protein A-like" evidence="12">
    <location>
        <begin position="132"/>
        <end position="230"/>
    </location>
</feature>
<name>A0A8J6CB85_DIALT</name>
<feature type="transmembrane region" description="Helical" evidence="11">
    <location>
        <begin position="48"/>
        <end position="72"/>
    </location>
</feature>
<keyword evidence="5" id="KW-0378">Hydrolase</keyword>
<feature type="transmembrane region" description="Helical" evidence="11">
    <location>
        <begin position="9"/>
        <end position="28"/>
    </location>
</feature>
<evidence type="ECO:0000256" key="3">
    <source>
        <dbReference type="ARBA" id="ARBA00022670"/>
    </source>
</evidence>
<feature type="transmembrane region" description="Helical" evidence="11">
    <location>
        <begin position="190"/>
        <end position="209"/>
    </location>
</feature>
<dbReference type="AlphaFoldDB" id="A0A8J6CB85"/>
<evidence type="ECO:0000313" key="14">
    <source>
        <dbReference type="Proteomes" id="UP000751190"/>
    </source>
</evidence>
<keyword evidence="8 11" id="KW-0472">Membrane</keyword>
<evidence type="ECO:0000256" key="8">
    <source>
        <dbReference type="ARBA" id="ARBA00023136"/>
    </source>
</evidence>
<dbReference type="OrthoDB" id="271604at2759"/>
<feature type="transmembrane region" description="Helical" evidence="11">
    <location>
        <begin position="93"/>
        <end position="114"/>
    </location>
</feature>
<dbReference type="EC" id="3.4.26.1" evidence="10"/>
<dbReference type="InterPro" id="IPR039731">
    <property type="entry name" value="Rce1"/>
</dbReference>
<evidence type="ECO:0000256" key="7">
    <source>
        <dbReference type="ARBA" id="ARBA00022989"/>
    </source>
</evidence>
<dbReference type="GO" id="GO:0004222">
    <property type="term" value="F:metalloendopeptidase activity"/>
    <property type="evidence" value="ECO:0007669"/>
    <property type="project" value="InterPro"/>
</dbReference>
<keyword evidence="6" id="KW-0256">Endoplasmic reticulum</keyword>
<evidence type="ECO:0000256" key="11">
    <source>
        <dbReference type="SAM" id="Phobius"/>
    </source>
</evidence>
<evidence type="ECO:0000313" key="13">
    <source>
        <dbReference type="EMBL" id="KAG8461213.1"/>
    </source>
</evidence>
<sequence>MRLCLSRPAAVGACCALCASYVGVLYVGYDTARSRDEPAIIRQRFARVLGMCAASPLALALFAAPAGAPVGACAREIDAPISAWLGLALDRTCLLASAGALALTCLLFLGPLFVMDADDWRCVADERFSPTLVNARALLVGPLAEEVVFRAVMCPLLFAAGLSPASSVLVGSVVFGAAHVHHRVDMRRSWLAVLVMFTYTALFGGYSAYLFMRTGRLLPPFVAHAFCNLMGLPDFGAVARHARPRLAGAAFVLGLLGFGALVAADAAWRPHLFGSILWDERESRIPS</sequence>
<comment type="catalytic activity">
    <reaction evidence="9">
        <text>Hydrolyzes the peptide bond -P2-(S-farnesyl or geranylgeranyl)C-P1'-P2'-P3'-COOH where P1' and P2' are amino acids with aliphatic sidechains and P3' is any C-terminal residue.</text>
        <dbReference type="EC" id="3.4.26.1"/>
    </reaction>
</comment>
<keyword evidence="7 11" id="KW-1133">Transmembrane helix</keyword>
<evidence type="ECO:0000256" key="9">
    <source>
        <dbReference type="ARBA" id="ARBA00047280"/>
    </source>
</evidence>
<evidence type="ECO:0000256" key="1">
    <source>
        <dbReference type="ARBA" id="ARBA00004477"/>
    </source>
</evidence>
<keyword evidence="3" id="KW-0645">Protease</keyword>
<evidence type="ECO:0000256" key="6">
    <source>
        <dbReference type="ARBA" id="ARBA00022824"/>
    </source>
</evidence>
<feature type="transmembrane region" description="Helical" evidence="11">
    <location>
        <begin position="156"/>
        <end position="178"/>
    </location>
</feature>
<dbReference type="Proteomes" id="UP000751190">
    <property type="component" value="Unassembled WGS sequence"/>
</dbReference>
<evidence type="ECO:0000256" key="10">
    <source>
        <dbReference type="ARBA" id="ARBA00049729"/>
    </source>
</evidence>
<accession>A0A8J6CB85</accession>
<comment type="caution">
    <text evidence="13">The sequence shown here is derived from an EMBL/GenBank/DDBJ whole genome shotgun (WGS) entry which is preliminary data.</text>
</comment>
<evidence type="ECO:0000256" key="4">
    <source>
        <dbReference type="ARBA" id="ARBA00022692"/>
    </source>
</evidence>
<comment type="subcellular location">
    <subcellularLocation>
        <location evidence="1">Endoplasmic reticulum membrane</location>
        <topology evidence="1">Multi-pass membrane protein</topology>
    </subcellularLocation>
</comment>
<protein>
    <recommendedName>
        <fullName evidence="10">intramembrane prenyl-peptidase Rce1</fullName>
        <ecNumber evidence="10">3.4.26.1</ecNumber>
    </recommendedName>
</protein>
<dbReference type="GO" id="GO:0071586">
    <property type="term" value="P:CAAX-box protein processing"/>
    <property type="evidence" value="ECO:0007669"/>
    <property type="project" value="InterPro"/>
</dbReference>
<dbReference type="PANTHER" id="PTHR13046">
    <property type="entry name" value="PROTEASE U48 CAAX PRENYL PROTEASE RCE1"/>
    <property type="match status" value="1"/>
</dbReference>
<feature type="transmembrane region" description="Helical" evidence="11">
    <location>
        <begin position="246"/>
        <end position="268"/>
    </location>
</feature>
<gene>
    <name evidence="13" type="ORF">KFE25_002402</name>
</gene>
<evidence type="ECO:0000256" key="2">
    <source>
        <dbReference type="ARBA" id="ARBA00006897"/>
    </source>
</evidence>
<dbReference type="Pfam" id="PF02517">
    <property type="entry name" value="Rce1-like"/>
    <property type="match status" value="1"/>
</dbReference>
<organism evidence="13 14">
    <name type="scientific">Diacronema lutheri</name>
    <name type="common">Unicellular marine alga</name>
    <name type="synonym">Monochrysis lutheri</name>
    <dbReference type="NCBI Taxonomy" id="2081491"/>
    <lineage>
        <taxon>Eukaryota</taxon>
        <taxon>Haptista</taxon>
        <taxon>Haptophyta</taxon>
        <taxon>Pavlovophyceae</taxon>
        <taxon>Pavlovales</taxon>
        <taxon>Pavlovaceae</taxon>
        <taxon>Diacronema</taxon>
    </lineage>
</organism>
<comment type="similarity">
    <text evidence="2">Belongs to the peptidase U48 family.</text>
</comment>
<keyword evidence="4 11" id="KW-0812">Transmembrane</keyword>
<proteinExistence type="inferred from homology"/>
<dbReference type="EMBL" id="JAGTXO010000027">
    <property type="protein sequence ID" value="KAG8461213.1"/>
    <property type="molecule type" value="Genomic_DNA"/>
</dbReference>
<reference evidence="13" key="1">
    <citation type="submission" date="2021-05" db="EMBL/GenBank/DDBJ databases">
        <title>The genome of the haptophyte Pavlova lutheri (Diacronema luteri, Pavlovales) - a model for lipid biosynthesis in eukaryotic algae.</title>
        <authorList>
            <person name="Hulatt C.J."/>
            <person name="Posewitz M.C."/>
        </authorList>
    </citation>
    <scope>NUCLEOTIDE SEQUENCE</scope>
    <source>
        <strain evidence="13">NIVA-4/92</strain>
    </source>
</reference>
<keyword evidence="14" id="KW-1185">Reference proteome</keyword>
<evidence type="ECO:0000256" key="5">
    <source>
        <dbReference type="ARBA" id="ARBA00022801"/>
    </source>
</evidence>
<dbReference type="InterPro" id="IPR003675">
    <property type="entry name" value="Rce1/LyrA-like_dom"/>
</dbReference>
<dbReference type="GO" id="GO:0005789">
    <property type="term" value="C:endoplasmic reticulum membrane"/>
    <property type="evidence" value="ECO:0007669"/>
    <property type="project" value="UniProtKB-SubCell"/>
</dbReference>
<dbReference type="OMA" id="HSFCNWC"/>
<evidence type="ECO:0000259" key="12">
    <source>
        <dbReference type="Pfam" id="PF02517"/>
    </source>
</evidence>